<dbReference type="PANTHER" id="PTHR46932">
    <property type="entry name" value="HEAVY METAL-ASSOCIATED ISOPRENYLATED PLANT PROTEIN 47"/>
    <property type="match status" value="1"/>
</dbReference>
<dbReference type="GO" id="GO:0046872">
    <property type="term" value="F:metal ion binding"/>
    <property type="evidence" value="ECO:0007669"/>
    <property type="project" value="InterPro"/>
</dbReference>
<dbReference type="Proteomes" id="UP000095767">
    <property type="component" value="Unassembled WGS sequence"/>
</dbReference>
<dbReference type="STRING" id="888268.A0A1E5WCD4"/>
<proteinExistence type="predicted"/>
<dbReference type="InterPro" id="IPR006121">
    <property type="entry name" value="HMA_dom"/>
</dbReference>
<gene>
    <name evidence="3" type="ORF">BAE44_0003878</name>
</gene>
<organism evidence="3 4">
    <name type="scientific">Dichanthelium oligosanthes</name>
    <dbReference type="NCBI Taxonomy" id="888268"/>
    <lineage>
        <taxon>Eukaryota</taxon>
        <taxon>Viridiplantae</taxon>
        <taxon>Streptophyta</taxon>
        <taxon>Embryophyta</taxon>
        <taxon>Tracheophyta</taxon>
        <taxon>Spermatophyta</taxon>
        <taxon>Magnoliopsida</taxon>
        <taxon>Liliopsida</taxon>
        <taxon>Poales</taxon>
        <taxon>Poaceae</taxon>
        <taxon>PACMAD clade</taxon>
        <taxon>Panicoideae</taxon>
        <taxon>Panicodae</taxon>
        <taxon>Paniceae</taxon>
        <taxon>Dichantheliinae</taxon>
        <taxon>Dichanthelium</taxon>
    </lineage>
</organism>
<keyword evidence="4" id="KW-1185">Reference proteome</keyword>
<dbReference type="PANTHER" id="PTHR46932:SF20">
    <property type="entry name" value="HMA DOMAIN-CONTAINING PROTEIN"/>
    <property type="match status" value="1"/>
</dbReference>
<evidence type="ECO:0000313" key="4">
    <source>
        <dbReference type="Proteomes" id="UP000095767"/>
    </source>
</evidence>
<feature type="compositionally biased region" description="Basic and acidic residues" evidence="1">
    <location>
        <begin position="71"/>
        <end position="88"/>
    </location>
</feature>
<feature type="non-terminal residue" evidence="3">
    <location>
        <position position="1"/>
    </location>
</feature>
<comment type="caution">
    <text evidence="3">The sequence shown here is derived from an EMBL/GenBank/DDBJ whole genome shotgun (WGS) entry which is preliminary data.</text>
</comment>
<evidence type="ECO:0000313" key="3">
    <source>
        <dbReference type="EMBL" id="OEL35103.1"/>
    </source>
</evidence>
<dbReference type="EMBL" id="LWDX02013230">
    <property type="protein sequence ID" value="OEL35103.1"/>
    <property type="molecule type" value="Genomic_DNA"/>
</dbReference>
<feature type="domain" description="HMA" evidence="2">
    <location>
        <begin position="116"/>
        <end position="184"/>
    </location>
</feature>
<evidence type="ECO:0000259" key="2">
    <source>
        <dbReference type="PROSITE" id="PS50846"/>
    </source>
</evidence>
<sequence>QKIVVKVSMPCERSRSKAMTLAARADGVISMAITGDGKDKLEVVGDGVDPVRLVSCLRRKVGSAEILQVEEVKDKKPEEEKKKPEEPKPQLPMVVHPPPHGYPYPGGYYYPPPPPMQRIVIKAQMTCEKCRKSAMALAGSTCGVQSVEIVGDDRDQLVVVGDGVDATSLTKCLRKVVKVGRADIIKMEDAVDKKAAAKPADEAPAGNPVAEWPPQGYYTNPHHPGHGYYCPRTGVFYPYTAGYQVEDYDEAGSLCTIM</sequence>
<reference evidence="3 4" key="1">
    <citation type="submission" date="2016-09" db="EMBL/GenBank/DDBJ databases">
        <title>The draft genome of Dichanthelium oligosanthes: A C3 panicoid grass species.</title>
        <authorList>
            <person name="Studer A.J."/>
            <person name="Schnable J.C."/>
            <person name="Brutnell T.P."/>
        </authorList>
    </citation>
    <scope>NUCLEOTIDE SEQUENCE [LARGE SCALE GENOMIC DNA]</scope>
    <source>
        <strain evidence="4">cv. Kellogg 1175</strain>
        <tissue evidence="3">Leaf</tissue>
    </source>
</reference>
<dbReference type="AlphaFoldDB" id="A0A1E5WCD4"/>
<dbReference type="InterPro" id="IPR042885">
    <property type="entry name" value="HIPP47/16"/>
</dbReference>
<protein>
    <recommendedName>
        <fullName evidence="2">HMA domain-containing protein</fullName>
    </recommendedName>
</protein>
<dbReference type="Gene3D" id="3.30.70.100">
    <property type="match status" value="2"/>
</dbReference>
<dbReference type="PROSITE" id="PS50846">
    <property type="entry name" value="HMA_2"/>
    <property type="match status" value="1"/>
</dbReference>
<name>A0A1E5WCD4_9POAL</name>
<accession>A0A1E5WCD4</accession>
<evidence type="ECO:0000256" key="1">
    <source>
        <dbReference type="SAM" id="MobiDB-lite"/>
    </source>
</evidence>
<dbReference type="OrthoDB" id="692521at2759"/>
<feature type="region of interest" description="Disordered" evidence="1">
    <location>
        <begin position="71"/>
        <end position="95"/>
    </location>
</feature>